<dbReference type="Proteomes" id="UP000244722">
    <property type="component" value="Unassembled WGS sequence"/>
</dbReference>
<accession>A0A2T6ZL20</accession>
<dbReference type="Pfam" id="PF00485">
    <property type="entry name" value="PRK"/>
    <property type="match status" value="1"/>
</dbReference>
<dbReference type="SUPFAM" id="SSF52540">
    <property type="entry name" value="P-loop containing nucleoside triphosphate hydrolases"/>
    <property type="match status" value="1"/>
</dbReference>
<sequence length="282" mass="31408">MSSTIVIQDKTPILTAFLLPLLNAHASANPGPRSPPFFLGISGPQGSGKSTLVTTLAATLRTYPHSLNVVVFSADDLYLTHVDQVALRELYPDNKLVRHRGEPGTHDLELAKGVFRSLRDQRETQIPSYDKSAFGGQGDRADEVSWKKVDGPYDLVVFEGWCVGFRPLPDDMIEEAWNKSRTSGNGTLGKHSLEHLLFINTKLKDYDAITDSLDALIHIDAEDISFVYDWRIQQEHSLISSRGSGMTDDQVVEFVNGCMKRPPTHPPLLTLENRHARVRALH</sequence>
<name>A0A2T6ZL20_TUBBO</name>
<evidence type="ECO:0000313" key="2">
    <source>
        <dbReference type="EMBL" id="PUU76181.1"/>
    </source>
</evidence>
<dbReference type="InterPro" id="IPR006083">
    <property type="entry name" value="PRK/URK"/>
</dbReference>
<keyword evidence="2" id="KW-0378">Hydrolase</keyword>
<dbReference type="PANTHER" id="PTHR10285">
    <property type="entry name" value="URIDINE KINASE"/>
    <property type="match status" value="1"/>
</dbReference>
<evidence type="ECO:0000313" key="3">
    <source>
        <dbReference type="Proteomes" id="UP000244722"/>
    </source>
</evidence>
<dbReference type="AlphaFoldDB" id="A0A2T6ZL20"/>
<dbReference type="GO" id="GO:0016301">
    <property type="term" value="F:kinase activity"/>
    <property type="evidence" value="ECO:0007669"/>
    <property type="project" value="InterPro"/>
</dbReference>
<gene>
    <name evidence="2" type="ORF">B9Z19DRAFT_1088746</name>
</gene>
<dbReference type="GO" id="GO:0016787">
    <property type="term" value="F:hydrolase activity"/>
    <property type="evidence" value="ECO:0007669"/>
    <property type="project" value="UniProtKB-KW"/>
</dbReference>
<dbReference type="STRING" id="42251.A0A2T6ZL20"/>
<dbReference type="InterPro" id="IPR027417">
    <property type="entry name" value="P-loop_NTPase"/>
</dbReference>
<feature type="domain" description="Phosphoribulokinase/uridine kinase" evidence="1">
    <location>
        <begin position="39"/>
        <end position="160"/>
    </location>
</feature>
<protein>
    <submittedName>
        <fullName evidence="2">P-loop containing nucleoside triphosphate hydrolase protein</fullName>
    </submittedName>
</protein>
<dbReference type="EMBL" id="NESQ01000197">
    <property type="protein sequence ID" value="PUU76181.1"/>
    <property type="molecule type" value="Genomic_DNA"/>
</dbReference>
<organism evidence="2 3">
    <name type="scientific">Tuber borchii</name>
    <name type="common">White truffle</name>
    <dbReference type="NCBI Taxonomy" id="42251"/>
    <lineage>
        <taxon>Eukaryota</taxon>
        <taxon>Fungi</taxon>
        <taxon>Dikarya</taxon>
        <taxon>Ascomycota</taxon>
        <taxon>Pezizomycotina</taxon>
        <taxon>Pezizomycetes</taxon>
        <taxon>Pezizales</taxon>
        <taxon>Tuberaceae</taxon>
        <taxon>Tuber</taxon>
    </lineage>
</organism>
<evidence type="ECO:0000259" key="1">
    <source>
        <dbReference type="Pfam" id="PF00485"/>
    </source>
</evidence>
<keyword evidence="3" id="KW-1185">Reference proteome</keyword>
<proteinExistence type="predicted"/>
<dbReference type="OrthoDB" id="347435at2759"/>
<dbReference type="Gene3D" id="3.40.50.300">
    <property type="entry name" value="P-loop containing nucleotide triphosphate hydrolases"/>
    <property type="match status" value="1"/>
</dbReference>
<comment type="caution">
    <text evidence="2">The sequence shown here is derived from an EMBL/GenBank/DDBJ whole genome shotgun (WGS) entry which is preliminary data.</text>
</comment>
<reference evidence="2 3" key="1">
    <citation type="submission" date="2017-04" db="EMBL/GenBank/DDBJ databases">
        <title>Draft genome sequence of Tuber borchii Vittad., a whitish edible truffle.</title>
        <authorList>
            <consortium name="DOE Joint Genome Institute"/>
            <person name="Murat C."/>
            <person name="Kuo A."/>
            <person name="Barry K.W."/>
            <person name="Clum A."/>
            <person name="Dockter R.B."/>
            <person name="Fauchery L."/>
            <person name="Iotti M."/>
            <person name="Kohler A."/>
            <person name="Labutti K."/>
            <person name="Lindquist E.A."/>
            <person name="Lipzen A."/>
            <person name="Ohm R.A."/>
            <person name="Wang M."/>
            <person name="Grigoriev I.V."/>
            <person name="Zambonelli A."/>
            <person name="Martin F.M."/>
        </authorList>
    </citation>
    <scope>NUCLEOTIDE SEQUENCE [LARGE SCALE GENOMIC DNA]</scope>
    <source>
        <strain evidence="2 3">Tbo3840</strain>
    </source>
</reference>
<dbReference type="GO" id="GO:0005524">
    <property type="term" value="F:ATP binding"/>
    <property type="evidence" value="ECO:0007669"/>
    <property type="project" value="InterPro"/>
</dbReference>